<dbReference type="EMBL" id="BMAV01003195">
    <property type="protein sequence ID" value="GFY42627.1"/>
    <property type="molecule type" value="Genomic_DNA"/>
</dbReference>
<gene>
    <name evidence="1" type="ORF">TNIN_16561</name>
</gene>
<proteinExistence type="predicted"/>
<sequence length="74" mass="8599">MFTSDVEKTPECVDVSGLEDDTKHQLLLYMYANSLECLQWESALKLYPEALEYEIVGRRKKCVCCLFETLLESE</sequence>
<evidence type="ECO:0000313" key="2">
    <source>
        <dbReference type="Proteomes" id="UP000886998"/>
    </source>
</evidence>
<accession>A0A8X6WXZ0</accession>
<organism evidence="1 2">
    <name type="scientific">Trichonephila inaurata madagascariensis</name>
    <dbReference type="NCBI Taxonomy" id="2747483"/>
    <lineage>
        <taxon>Eukaryota</taxon>
        <taxon>Metazoa</taxon>
        <taxon>Ecdysozoa</taxon>
        <taxon>Arthropoda</taxon>
        <taxon>Chelicerata</taxon>
        <taxon>Arachnida</taxon>
        <taxon>Araneae</taxon>
        <taxon>Araneomorphae</taxon>
        <taxon>Entelegynae</taxon>
        <taxon>Araneoidea</taxon>
        <taxon>Nephilidae</taxon>
        <taxon>Trichonephila</taxon>
        <taxon>Trichonephila inaurata</taxon>
    </lineage>
</organism>
<comment type="caution">
    <text evidence="1">The sequence shown here is derived from an EMBL/GenBank/DDBJ whole genome shotgun (WGS) entry which is preliminary data.</text>
</comment>
<protein>
    <submittedName>
        <fullName evidence="1">Uncharacterized protein</fullName>
    </submittedName>
</protein>
<keyword evidence="2" id="KW-1185">Reference proteome</keyword>
<dbReference type="OrthoDB" id="6434910at2759"/>
<name>A0A8X6WXZ0_9ARAC</name>
<evidence type="ECO:0000313" key="1">
    <source>
        <dbReference type="EMBL" id="GFY42627.1"/>
    </source>
</evidence>
<dbReference type="Proteomes" id="UP000886998">
    <property type="component" value="Unassembled WGS sequence"/>
</dbReference>
<reference evidence="1" key="1">
    <citation type="submission" date="2020-08" db="EMBL/GenBank/DDBJ databases">
        <title>Multicomponent nature underlies the extraordinary mechanical properties of spider dragline silk.</title>
        <authorList>
            <person name="Kono N."/>
            <person name="Nakamura H."/>
            <person name="Mori M."/>
            <person name="Yoshida Y."/>
            <person name="Ohtoshi R."/>
            <person name="Malay A.D."/>
            <person name="Moran D.A.P."/>
            <person name="Tomita M."/>
            <person name="Numata K."/>
            <person name="Arakawa K."/>
        </authorList>
    </citation>
    <scope>NUCLEOTIDE SEQUENCE</scope>
</reference>
<dbReference type="AlphaFoldDB" id="A0A8X6WXZ0"/>